<proteinExistence type="predicted"/>
<dbReference type="Proteomes" id="UP000237310">
    <property type="component" value="Unassembled WGS sequence"/>
</dbReference>
<dbReference type="EMBL" id="PQVG01000009">
    <property type="protein sequence ID" value="POY37227.1"/>
    <property type="molecule type" value="Genomic_DNA"/>
</dbReference>
<evidence type="ECO:0000313" key="1">
    <source>
        <dbReference type="EMBL" id="POY37227.1"/>
    </source>
</evidence>
<protein>
    <submittedName>
        <fullName evidence="1">Uncharacterized protein</fullName>
    </submittedName>
</protein>
<sequence>MTTISYGQTKTYTSHYIEKNRIVKDTLIDKSLGYKFIIDKNRIVISAIDKKGKLIWKTNPSVDNKLGEYKVKIPKIVYFAFDSDSSKKKSEVIWIAYNNSQFGFLDKKTGKFTFEGQD</sequence>
<reference evidence="1 2" key="1">
    <citation type="submission" date="2018-01" db="EMBL/GenBank/DDBJ databases">
        <authorList>
            <person name="Gaut B.S."/>
            <person name="Morton B.R."/>
            <person name="Clegg M.T."/>
            <person name="Duvall M.R."/>
        </authorList>
    </citation>
    <scope>NUCLEOTIDE SEQUENCE [LARGE SCALE GENOMIC DNA]</scope>
    <source>
        <strain evidence="1 2">HR-AY</strain>
    </source>
</reference>
<organism evidence="1 2">
    <name type="scientific">Flavobacterium alvei</name>
    <dbReference type="NCBI Taxonomy" id="2080416"/>
    <lineage>
        <taxon>Bacteria</taxon>
        <taxon>Pseudomonadati</taxon>
        <taxon>Bacteroidota</taxon>
        <taxon>Flavobacteriia</taxon>
        <taxon>Flavobacteriales</taxon>
        <taxon>Flavobacteriaceae</taxon>
        <taxon>Flavobacterium</taxon>
    </lineage>
</organism>
<gene>
    <name evidence="1" type="ORF">C3L50_14470</name>
</gene>
<accession>A0A2S5A4L3</accession>
<evidence type="ECO:0000313" key="2">
    <source>
        <dbReference type="Proteomes" id="UP000237310"/>
    </source>
</evidence>
<name>A0A2S5A4L3_9FLAO</name>
<comment type="caution">
    <text evidence="1">The sequence shown here is derived from an EMBL/GenBank/DDBJ whole genome shotgun (WGS) entry which is preliminary data.</text>
</comment>
<keyword evidence="2" id="KW-1185">Reference proteome</keyword>
<dbReference type="AlphaFoldDB" id="A0A2S5A4L3"/>